<keyword evidence="4" id="KW-0507">mRNA processing</keyword>
<dbReference type="EMBL" id="JAPDMQ010000017">
    <property type="protein sequence ID" value="KAK0540187.1"/>
    <property type="molecule type" value="Genomic_DNA"/>
</dbReference>
<dbReference type="InterPro" id="IPR052582">
    <property type="entry name" value="tRNA-DUS-like"/>
</dbReference>
<comment type="catalytic activity">
    <reaction evidence="7">
        <text>a 5,6-dihydrouridine in mRNA + NAD(+) = a uridine in mRNA + NADH + H(+)</text>
        <dbReference type="Rhea" id="RHEA:69851"/>
        <dbReference type="Rhea" id="RHEA-COMP:14658"/>
        <dbReference type="Rhea" id="RHEA-COMP:17789"/>
        <dbReference type="ChEBI" id="CHEBI:15378"/>
        <dbReference type="ChEBI" id="CHEBI:57540"/>
        <dbReference type="ChEBI" id="CHEBI:57945"/>
        <dbReference type="ChEBI" id="CHEBI:65315"/>
        <dbReference type="ChEBI" id="CHEBI:74443"/>
    </reaction>
    <physiologicalReaction direction="right-to-left" evidence="7">
        <dbReference type="Rhea" id="RHEA:69853"/>
    </physiologicalReaction>
</comment>
<evidence type="ECO:0000313" key="11">
    <source>
        <dbReference type="EMBL" id="KAK0540187.1"/>
    </source>
</evidence>
<feature type="region of interest" description="Disordered" evidence="9">
    <location>
        <begin position="397"/>
        <end position="419"/>
    </location>
</feature>
<reference evidence="11" key="1">
    <citation type="journal article" date="2023" name="PhytoFront">
        <title>Draft Genome Resources of Seven Strains of Tilletia horrida, Causal Agent of Kernel Smut of Rice.</title>
        <authorList>
            <person name="Khanal S."/>
            <person name="Antony Babu S."/>
            <person name="Zhou X.G."/>
        </authorList>
    </citation>
    <scope>NUCLEOTIDE SEQUENCE</scope>
    <source>
        <strain evidence="11">TX3</strain>
    </source>
</reference>
<dbReference type="Pfam" id="PF01207">
    <property type="entry name" value="Dus"/>
    <property type="match status" value="1"/>
</dbReference>
<keyword evidence="5" id="KW-0819">tRNA processing</keyword>
<proteinExistence type="predicted"/>
<dbReference type="InterPro" id="IPR018517">
    <property type="entry name" value="tRNA_hU_synthase_CS"/>
</dbReference>
<dbReference type="GO" id="GO:0006397">
    <property type="term" value="P:mRNA processing"/>
    <property type="evidence" value="ECO:0007669"/>
    <property type="project" value="UniProtKB-KW"/>
</dbReference>
<evidence type="ECO:0000256" key="3">
    <source>
        <dbReference type="ARBA" id="ARBA00022643"/>
    </source>
</evidence>
<evidence type="ECO:0000256" key="7">
    <source>
        <dbReference type="ARBA" id="ARBA00048342"/>
    </source>
</evidence>
<gene>
    <name evidence="11" type="primary">dus2_1</name>
    <name evidence="11" type="ORF">OC842_000579</name>
</gene>
<evidence type="ECO:0000256" key="9">
    <source>
        <dbReference type="SAM" id="MobiDB-lite"/>
    </source>
</evidence>
<evidence type="ECO:0000256" key="8">
    <source>
        <dbReference type="ARBA" id="ARBA00049447"/>
    </source>
</evidence>
<dbReference type="AlphaFoldDB" id="A0AAN6GJ17"/>
<dbReference type="Gene3D" id="3.20.20.70">
    <property type="entry name" value="Aldolase class I"/>
    <property type="match status" value="1"/>
</dbReference>
<keyword evidence="2" id="KW-0285">Flavoprotein</keyword>
<organism evidence="11 12">
    <name type="scientific">Tilletia horrida</name>
    <dbReference type="NCBI Taxonomy" id="155126"/>
    <lineage>
        <taxon>Eukaryota</taxon>
        <taxon>Fungi</taxon>
        <taxon>Dikarya</taxon>
        <taxon>Basidiomycota</taxon>
        <taxon>Ustilaginomycotina</taxon>
        <taxon>Exobasidiomycetes</taxon>
        <taxon>Tilletiales</taxon>
        <taxon>Tilletiaceae</taxon>
        <taxon>Tilletia</taxon>
    </lineage>
</organism>
<evidence type="ECO:0000256" key="1">
    <source>
        <dbReference type="ARBA" id="ARBA00001917"/>
    </source>
</evidence>
<evidence type="ECO:0000259" key="10">
    <source>
        <dbReference type="Pfam" id="PF01207"/>
    </source>
</evidence>
<dbReference type="Proteomes" id="UP001176521">
    <property type="component" value="Unassembled WGS sequence"/>
</dbReference>
<dbReference type="PANTHER" id="PTHR45936">
    <property type="entry name" value="TRNA-DIHYDROURIDINE(20) SYNTHASE [NAD(P)+]-LIKE"/>
    <property type="match status" value="1"/>
</dbReference>
<evidence type="ECO:0000256" key="4">
    <source>
        <dbReference type="ARBA" id="ARBA00022664"/>
    </source>
</evidence>
<keyword evidence="12" id="KW-1185">Reference proteome</keyword>
<dbReference type="GO" id="GO:0102264">
    <property type="term" value="F:tRNA-dihydrouridine20 synthase activity"/>
    <property type="evidence" value="ECO:0007669"/>
    <property type="project" value="UniProtKB-EC"/>
</dbReference>
<dbReference type="SUPFAM" id="SSF51395">
    <property type="entry name" value="FMN-linked oxidoreductases"/>
    <property type="match status" value="1"/>
</dbReference>
<dbReference type="GO" id="GO:0050660">
    <property type="term" value="F:flavin adenine dinucleotide binding"/>
    <property type="evidence" value="ECO:0007669"/>
    <property type="project" value="InterPro"/>
</dbReference>
<protein>
    <submittedName>
        <fullName evidence="11">tRNA-dihydrouridine synthase 2</fullName>
        <ecNumber evidence="11">1.3.1.91</ecNumber>
    </submittedName>
</protein>
<comment type="catalytic activity">
    <reaction evidence="8">
        <text>a 5,6-dihydrouridine in mRNA + NADP(+) = a uridine in mRNA + NADPH + H(+)</text>
        <dbReference type="Rhea" id="RHEA:69855"/>
        <dbReference type="Rhea" id="RHEA-COMP:14658"/>
        <dbReference type="Rhea" id="RHEA-COMP:17789"/>
        <dbReference type="ChEBI" id="CHEBI:15378"/>
        <dbReference type="ChEBI" id="CHEBI:57783"/>
        <dbReference type="ChEBI" id="CHEBI:58349"/>
        <dbReference type="ChEBI" id="CHEBI:65315"/>
        <dbReference type="ChEBI" id="CHEBI:74443"/>
    </reaction>
    <physiologicalReaction direction="right-to-left" evidence="8">
        <dbReference type="Rhea" id="RHEA:69857"/>
    </physiologicalReaction>
</comment>
<evidence type="ECO:0000313" key="12">
    <source>
        <dbReference type="Proteomes" id="UP001176521"/>
    </source>
</evidence>
<keyword evidence="6 11" id="KW-0560">Oxidoreductase</keyword>
<keyword evidence="3" id="KW-0288">FMN</keyword>
<dbReference type="InterPro" id="IPR035587">
    <property type="entry name" value="DUS-like_FMN-bd"/>
</dbReference>
<comment type="caution">
    <text evidence="11">The sequence shown here is derived from an EMBL/GenBank/DDBJ whole genome shotgun (WGS) entry which is preliminary data.</text>
</comment>
<dbReference type="PROSITE" id="PS01136">
    <property type="entry name" value="UPF0034"/>
    <property type="match status" value="1"/>
</dbReference>
<evidence type="ECO:0000256" key="5">
    <source>
        <dbReference type="ARBA" id="ARBA00022694"/>
    </source>
</evidence>
<evidence type="ECO:0000256" key="6">
    <source>
        <dbReference type="ARBA" id="ARBA00023002"/>
    </source>
</evidence>
<sequence length="483" mass="52374">MTSTSTSTSAGPSAAAATRGSVHHEDHPPQPPPAKRQRREHDCAAPTTANTEVNGDGSAEKTGGGGGGEGKGKKQRVPVVFRSVAYEAALSQPFPVCVSPPDYARGLFLAPMVRIGTLPTRLLSLRYGADLVWGPEIVDRAIMAAERKVDPRTGLVDFLKDGKSVFSTHPVEKSRLIFQLGSASPAQAYEAIRVVADDVAGVDLNCGCPKPFSTSGGMGANLLTTPDILCNVLRAMRHAAPPHVAVTCKIRLLPTQEDTIRLVRQIVQTGVINAITIHCRTKEMRPREPALLHRFREVAAAIKDESQGRLPIVVNGDCWSAEDEAKHKELTGASSIMMARGAELNPSVFRREGKLSVPDIVAPEYVRYAMYFNNPWGNTKYCLGQLNFKDRANFEHEHAGDQRQDRTHDSEGDGGDIKHMTRSELIKLRETVMSCTTYAQMAAAFGLDYESECVRVPEDMLAEVALAVARLNERSRGGGEGVA</sequence>
<dbReference type="GO" id="GO:0005737">
    <property type="term" value="C:cytoplasm"/>
    <property type="evidence" value="ECO:0007669"/>
    <property type="project" value="TreeGrafter"/>
</dbReference>
<feature type="compositionally biased region" description="Low complexity" evidence="9">
    <location>
        <begin position="1"/>
        <end position="18"/>
    </location>
</feature>
<evidence type="ECO:0000256" key="2">
    <source>
        <dbReference type="ARBA" id="ARBA00022630"/>
    </source>
</evidence>
<name>A0AAN6GJ17_9BASI</name>
<dbReference type="InterPro" id="IPR013785">
    <property type="entry name" value="Aldolase_TIM"/>
</dbReference>
<accession>A0AAN6GJ17</accession>
<feature type="region of interest" description="Disordered" evidence="9">
    <location>
        <begin position="1"/>
        <end position="74"/>
    </location>
</feature>
<dbReference type="PANTHER" id="PTHR45936:SF1">
    <property type="entry name" value="TRNA-DIHYDROURIDINE(20) SYNTHASE [NAD(P)+]-LIKE"/>
    <property type="match status" value="1"/>
</dbReference>
<dbReference type="CDD" id="cd02801">
    <property type="entry name" value="DUS_like_FMN"/>
    <property type="match status" value="1"/>
</dbReference>
<comment type="cofactor">
    <cofactor evidence="1">
        <name>FMN</name>
        <dbReference type="ChEBI" id="CHEBI:58210"/>
    </cofactor>
</comment>
<feature type="domain" description="DUS-like FMN-binding" evidence="10">
    <location>
        <begin position="109"/>
        <end position="359"/>
    </location>
</feature>
<dbReference type="EC" id="1.3.1.91" evidence="11"/>